<evidence type="ECO:0000256" key="1">
    <source>
        <dbReference type="SAM" id="MobiDB-lite"/>
    </source>
</evidence>
<reference evidence="2" key="1">
    <citation type="journal article" date="2020" name="New Phytol.">
        <title>Comparative genomics reveals dynamic genome evolution in host specialist ectomycorrhizal fungi.</title>
        <authorList>
            <person name="Lofgren L.A."/>
            <person name="Nguyen N.H."/>
            <person name="Vilgalys R."/>
            <person name="Ruytinx J."/>
            <person name="Liao H.L."/>
            <person name="Branco S."/>
            <person name="Kuo A."/>
            <person name="LaButti K."/>
            <person name="Lipzen A."/>
            <person name="Andreopoulos W."/>
            <person name="Pangilinan J."/>
            <person name="Riley R."/>
            <person name="Hundley H."/>
            <person name="Na H."/>
            <person name="Barry K."/>
            <person name="Grigoriev I.V."/>
            <person name="Stajich J.E."/>
            <person name="Kennedy P.G."/>
        </authorList>
    </citation>
    <scope>NUCLEOTIDE SEQUENCE</scope>
    <source>
        <strain evidence="2">DOB743</strain>
    </source>
</reference>
<name>A0A9P6ZYR1_9AGAM</name>
<organism evidence="2 3">
    <name type="scientific">Suillus placidus</name>
    <dbReference type="NCBI Taxonomy" id="48579"/>
    <lineage>
        <taxon>Eukaryota</taxon>
        <taxon>Fungi</taxon>
        <taxon>Dikarya</taxon>
        <taxon>Basidiomycota</taxon>
        <taxon>Agaricomycotina</taxon>
        <taxon>Agaricomycetes</taxon>
        <taxon>Agaricomycetidae</taxon>
        <taxon>Boletales</taxon>
        <taxon>Suillineae</taxon>
        <taxon>Suillaceae</taxon>
        <taxon>Suillus</taxon>
    </lineage>
</organism>
<feature type="region of interest" description="Disordered" evidence="1">
    <location>
        <begin position="209"/>
        <end position="257"/>
    </location>
</feature>
<dbReference type="OrthoDB" id="408964at2759"/>
<sequence>MFFCIISFHYMHRSYLSLSSSLLTRLFLNIQLLCTGQTRSPWAREVSWHDASFGCARCRSILSRIPKCPSSFVQRERPLTHFSLDVLPSKPRMSWRLYLPFIDLDIVPPFNPVSAHDAPPDFRYIMRPVSMVNLTKLLNDDHISTLAVPSTPKEKVKNPITSTIAQQGKEFRKAVESGSPTSALLSLWQTAVGYIDKRSQVVASVQETASNEEHQIASSERPHGTWVARRRRPERCASRNSGEITISRDRRSLSHSR</sequence>
<keyword evidence="3" id="KW-1185">Reference proteome</keyword>
<dbReference type="Proteomes" id="UP000714275">
    <property type="component" value="Unassembled WGS sequence"/>
</dbReference>
<dbReference type="EMBL" id="JABBWD010000014">
    <property type="protein sequence ID" value="KAG1778873.1"/>
    <property type="molecule type" value="Genomic_DNA"/>
</dbReference>
<feature type="compositionally biased region" description="Basic and acidic residues" evidence="1">
    <location>
        <begin position="211"/>
        <end position="223"/>
    </location>
</feature>
<dbReference type="AlphaFoldDB" id="A0A9P6ZYR1"/>
<evidence type="ECO:0000313" key="3">
    <source>
        <dbReference type="Proteomes" id="UP000714275"/>
    </source>
</evidence>
<evidence type="ECO:0000313" key="2">
    <source>
        <dbReference type="EMBL" id="KAG1778873.1"/>
    </source>
</evidence>
<proteinExistence type="predicted"/>
<accession>A0A9P6ZYR1</accession>
<gene>
    <name evidence="2" type="ORF">EV702DRAFT_142297</name>
</gene>
<comment type="caution">
    <text evidence="2">The sequence shown here is derived from an EMBL/GenBank/DDBJ whole genome shotgun (WGS) entry which is preliminary data.</text>
</comment>
<feature type="compositionally biased region" description="Basic and acidic residues" evidence="1">
    <location>
        <begin position="246"/>
        <end position="257"/>
    </location>
</feature>
<protein>
    <submittedName>
        <fullName evidence="2">Uncharacterized protein</fullName>
    </submittedName>
</protein>